<evidence type="ECO:0000256" key="7">
    <source>
        <dbReference type="PROSITE-ProRule" id="PRU00277"/>
    </source>
</evidence>
<dbReference type="EC" id="5.2.1.8" evidence="3 7"/>
<dbReference type="Proteomes" id="UP001221142">
    <property type="component" value="Unassembled WGS sequence"/>
</dbReference>
<evidence type="ECO:0000256" key="4">
    <source>
        <dbReference type="ARBA" id="ARBA00023110"/>
    </source>
</evidence>
<evidence type="ECO:0000256" key="6">
    <source>
        <dbReference type="ARBA" id="ARBA00038106"/>
    </source>
</evidence>
<reference evidence="9" key="1">
    <citation type="submission" date="2023-03" db="EMBL/GenBank/DDBJ databases">
        <title>Massive genome expansion in bonnet fungi (Mycena s.s.) driven by repeated elements and novel gene families across ecological guilds.</title>
        <authorList>
            <consortium name="Lawrence Berkeley National Laboratory"/>
            <person name="Harder C.B."/>
            <person name="Miyauchi S."/>
            <person name="Viragh M."/>
            <person name="Kuo A."/>
            <person name="Thoen E."/>
            <person name="Andreopoulos B."/>
            <person name="Lu D."/>
            <person name="Skrede I."/>
            <person name="Drula E."/>
            <person name="Henrissat B."/>
            <person name="Morin E."/>
            <person name="Kohler A."/>
            <person name="Barry K."/>
            <person name="LaButti K."/>
            <person name="Morin E."/>
            <person name="Salamov A."/>
            <person name="Lipzen A."/>
            <person name="Mereny Z."/>
            <person name="Hegedus B."/>
            <person name="Baldrian P."/>
            <person name="Stursova M."/>
            <person name="Weitz H."/>
            <person name="Taylor A."/>
            <person name="Grigoriev I.V."/>
            <person name="Nagy L.G."/>
            <person name="Martin F."/>
            <person name="Kauserud H."/>
        </authorList>
    </citation>
    <scope>NUCLEOTIDE SEQUENCE</scope>
    <source>
        <strain evidence="9">9284</strain>
    </source>
</reference>
<keyword evidence="5 7" id="KW-0413">Isomerase</keyword>
<proteinExistence type="inferred from homology"/>
<evidence type="ECO:0000256" key="1">
    <source>
        <dbReference type="ARBA" id="ARBA00000971"/>
    </source>
</evidence>
<dbReference type="Pfam" id="PF00254">
    <property type="entry name" value="FKBP_C"/>
    <property type="match status" value="1"/>
</dbReference>
<dbReference type="GO" id="GO:0005737">
    <property type="term" value="C:cytoplasm"/>
    <property type="evidence" value="ECO:0007669"/>
    <property type="project" value="TreeGrafter"/>
</dbReference>
<sequence length="131" mass="14308">MGVTITILDPAEAEPKKLNPKKGDTVEIHYVGTLDDANNTPFDSSEDRKAPFTTQIGVGKVIKGWDEGVVQLSLGQRAVLLCTPDYAYGARGFPPVIPENATLKFKVHLRKINNEVATNVPEADAELAHRR</sequence>
<dbReference type="InterPro" id="IPR046357">
    <property type="entry name" value="PPIase_dom_sf"/>
</dbReference>
<dbReference type="InterPro" id="IPR001179">
    <property type="entry name" value="PPIase_FKBP_dom"/>
</dbReference>
<dbReference type="GO" id="GO:0003755">
    <property type="term" value="F:peptidyl-prolyl cis-trans isomerase activity"/>
    <property type="evidence" value="ECO:0007669"/>
    <property type="project" value="UniProtKB-KW"/>
</dbReference>
<accession>A0AAD7B7Y6</accession>
<comment type="function">
    <text evidence="2">PPIases accelerate the folding of proteins. It catalyzes the cis-trans isomerization of proline imidic peptide bonds in oligopeptides.</text>
</comment>
<gene>
    <name evidence="9" type="ORF">FB45DRAFT_939648</name>
</gene>
<name>A0AAD7B7Y6_9AGAR</name>
<evidence type="ECO:0000313" key="9">
    <source>
        <dbReference type="EMBL" id="KAJ7612730.1"/>
    </source>
</evidence>
<dbReference type="EMBL" id="JARKIF010000030">
    <property type="protein sequence ID" value="KAJ7612730.1"/>
    <property type="molecule type" value="Genomic_DNA"/>
</dbReference>
<dbReference type="InterPro" id="IPR050689">
    <property type="entry name" value="FKBP-type_PPIase"/>
</dbReference>
<organism evidence="9 10">
    <name type="scientific">Roridomyces roridus</name>
    <dbReference type="NCBI Taxonomy" id="1738132"/>
    <lineage>
        <taxon>Eukaryota</taxon>
        <taxon>Fungi</taxon>
        <taxon>Dikarya</taxon>
        <taxon>Basidiomycota</taxon>
        <taxon>Agaricomycotina</taxon>
        <taxon>Agaricomycetes</taxon>
        <taxon>Agaricomycetidae</taxon>
        <taxon>Agaricales</taxon>
        <taxon>Marasmiineae</taxon>
        <taxon>Mycenaceae</taxon>
        <taxon>Roridomyces</taxon>
    </lineage>
</organism>
<comment type="similarity">
    <text evidence="6">Belongs to the FKBP-type PPIase family. FKBP1 subfamily.</text>
</comment>
<evidence type="ECO:0000256" key="3">
    <source>
        <dbReference type="ARBA" id="ARBA00013194"/>
    </source>
</evidence>
<dbReference type="SUPFAM" id="SSF54534">
    <property type="entry name" value="FKBP-like"/>
    <property type="match status" value="1"/>
</dbReference>
<comment type="caution">
    <text evidence="9">The sequence shown here is derived from an EMBL/GenBank/DDBJ whole genome shotgun (WGS) entry which is preliminary data.</text>
</comment>
<dbReference type="AlphaFoldDB" id="A0AAD7B7Y6"/>
<dbReference type="PANTHER" id="PTHR10516:SF443">
    <property type="entry name" value="FK506-BINDING PROTEIN 59-RELATED"/>
    <property type="match status" value="1"/>
</dbReference>
<evidence type="ECO:0000313" key="10">
    <source>
        <dbReference type="Proteomes" id="UP001221142"/>
    </source>
</evidence>
<keyword evidence="4 7" id="KW-0697">Rotamase</keyword>
<comment type="catalytic activity">
    <reaction evidence="1 7">
        <text>[protein]-peptidylproline (omega=180) = [protein]-peptidylproline (omega=0)</text>
        <dbReference type="Rhea" id="RHEA:16237"/>
        <dbReference type="Rhea" id="RHEA-COMP:10747"/>
        <dbReference type="Rhea" id="RHEA-COMP:10748"/>
        <dbReference type="ChEBI" id="CHEBI:83833"/>
        <dbReference type="ChEBI" id="CHEBI:83834"/>
        <dbReference type="EC" id="5.2.1.8"/>
    </reaction>
</comment>
<evidence type="ECO:0000256" key="5">
    <source>
        <dbReference type="ARBA" id="ARBA00023235"/>
    </source>
</evidence>
<dbReference type="PROSITE" id="PS50059">
    <property type="entry name" value="FKBP_PPIASE"/>
    <property type="match status" value="1"/>
</dbReference>
<protein>
    <recommendedName>
        <fullName evidence="3 7">peptidylprolyl isomerase</fullName>
        <ecNumber evidence="3 7">5.2.1.8</ecNumber>
    </recommendedName>
</protein>
<feature type="domain" description="PPIase FKBP-type" evidence="8">
    <location>
        <begin position="23"/>
        <end position="113"/>
    </location>
</feature>
<keyword evidence="10" id="KW-1185">Reference proteome</keyword>
<dbReference type="PANTHER" id="PTHR10516">
    <property type="entry name" value="PEPTIDYL-PROLYL CIS-TRANS ISOMERASE"/>
    <property type="match status" value="1"/>
</dbReference>
<dbReference type="Gene3D" id="3.10.50.40">
    <property type="match status" value="1"/>
</dbReference>
<dbReference type="FunFam" id="3.10.50.40:FF:000025">
    <property type="entry name" value="Peptidylprolyl isomerase"/>
    <property type="match status" value="1"/>
</dbReference>
<evidence type="ECO:0000259" key="8">
    <source>
        <dbReference type="PROSITE" id="PS50059"/>
    </source>
</evidence>
<evidence type="ECO:0000256" key="2">
    <source>
        <dbReference type="ARBA" id="ARBA00002388"/>
    </source>
</evidence>